<keyword evidence="5 7" id="KW-0472">Membrane</keyword>
<feature type="transmembrane region" description="Helical" evidence="7">
    <location>
        <begin position="192"/>
        <end position="210"/>
    </location>
</feature>
<feature type="compositionally biased region" description="Basic and acidic residues" evidence="6">
    <location>
        <begin position="10"/>
        <end position="23"/>
    </location>
</feature>
<dbReference type="PANTHER" id="PTHR43791:SF65">
    <property type="entry name" value="MAJOR FACILITATOR SUPERFAMILY (MFS) PROFILE DOMAIN-CONTAINING PROTEIN-RELATED"/>
    <property type="match status" value="1"/>
</dbReference>
<keyword evidence="10" id="KW-1185">Reference proteome</keyword>
<protein>
    <submittedName>
        <fullName evidence="9">Probable MFS transporter</fullName>
    </submittedName>
</protein>
<name>A0A1L7X1F4_9HELO</name>
<dbReference type="AlphaFoldDB" id="A0A1L7X1F4"/>
<feature type="transmembrane region" description="Helical" evidence="7">
    <location>
        <begin position="429"/>
        <end position="451"/>
    </location>
</feature>
<evidence type="ECO:0000256" key="1">
    <source>
        <dbReference type="ARBA" id="ARBA00004141"/>
    </source>
</evidence>
<evidence type="ECO:0000313" key="9">
    <source>
        <dbReference type="EMBL" id="CZR58854.1"/>
    </source>
</evidence>
<sequence>MSNHNNSPLEPRDDAIYESHGLESDASTSDKSSPEVKENIVITSGELGDLAEPDEEVQKSYWPWVRRVKVADLDAIATQRSVFDDPAKAQFYLPRADHENFKAFDISERWTYREEQKVRRKTDIRIFLWILVMFFGLNIDRGNLGNAVADNLLDDLKLSTNDYNNAQNMYRIGFLIAEIPSQMVGKRLGPDVWIPIQIMLWSIAAGGQFFMQNRAGFFACRFLVGLFMGGFIPDSILYLSFFYKKSEMPVRLALFWFTDSMSGVIGSFIAYGVFHLRGVDGRAGWRWLFLIEAIISFAIGLASFLFLVPGPTQTKTWWNPKGYFTEREEKIIVNRVLRDDPSKGDMHNRQAITPKMLWQSLTDYDLWPVYAIGIIFEIPGSPPKAYLSLTLKAIGFSTFHTTLLGIPITVFAALNLLGITWVAERTQQVAIVGLLAQLWILPLLIIEYTSVQSLSHWGQYALLFFLLGQPSAQAALVSWCSRLSNSVRTRAVSASCFNIMIQLSGIASSNIYMSDDKPLYKRGNRQLIAITVGTIVLYALSKVYYLKRNEWKVREWNKLTKGEQAEYLANNQHLGNKRLDFLFDT</sequence>
<comment type="subcellular location">
    <subcellularLocation>
        <location evidence="1">Membrane</location>
        <topology evidence="1">Multi-pass membrane protein</topology>
    </subcellularLocation>
</comment>
<feature type="region of interest" description="Disordered" evidence="6">
    <location>
        <begin position="1"/>
        <end position="38"/>
    </location>
</feature>
<reference evidence="9 10" key="1">
    <citation type="submission" date="2016-03" db="EMBL/GenBank/DDBJ databases">
        <authorList>
            <person name="Ploux O."/>
        </authorList>
    </citation>
    <scope>NUCLEOTIDE SEQUENCE [LARGE SCALE GENOMIC DNA]</scope>
    <source>
        <strain evidence="9 10">UAMH 11012</strain>
    </source>
</reference>
<dbReference type="InterPro" id="IPR020846">
    <property type="entry name" value="MFS_dom"/>
</dbReference>
<dbReference type="InterPro" id="IPR011701">
    <property type="entry name" value="MFS"/>
</dbReference>
<feature type="transmembrane region" description="Helical" evidence="7">
    <location>
        <begin position="393"/>
        <end position="417"/>
    </location>
</feature>
<feature type="transmembrane region" description="Helical" evidence="7">
    <location>
        <begin position="122"/>
        <end position="139"/>
    </location>
</feature>
<dbReference type="EMBL" id="FJOG01000012">
    <property type="protein sequence ID" value="CZR58854.1"/>
    <property type="molecule type" value="Genomic_DNA"/>
</dbReference>
<dbReference type="InterPro" id="IPR036259">
    <property type="entry name" value="MFS_trans_sf"/>
</dbReference>
<feature type="transmembrane region" description="Helical" evidence="7">
    <location>
        <begin position="222"/>
        <end position="241"/>
    </location>
</feature>
<dbReference type="Pfam" id="PF07690">
    <property type="entry name" value="MFS_1"/>
    <property type="match status" value="1"/>
</dbReference>
<accession>A0A1L7X1F4</accession>
<dbReference type="PANTHER" id="PTHR43791">
    <property type="entry name" value="PERMEASE-RELATED"/>
    <property type="match status" value="1"/>
</dbReference>
<evidence type="ECO:0000256" key="7">
    <source>
        <dbReference type="SAM" id="Phobius"/>
    </source>
</evidence>
<evidence type="ECO:0000256" key="5">
    <source>
        <dbReference type="ARBA" id="ARBA00023136"/>
    </source>
</evidence>
<evidence type="ECO:0000313" key="10">
    <source>
        <dbReference type="Proteomes" id="UP000184330"/>
    </source>
</evidence>
<organism evidence="9 10">
    <name type="scientific">Phialocephala subalpina</name>
    <dbReference type="NCBI Taxonomy" id="576137"/>
    <lineage>
        <taxon>Eukaryota</taxon>
        <taxon>Fungi</taxon>
        <taxon>Dikarya</taxon>
        <taxon>Ascomycota</taxon>
        <taxon>Pezizomycotina</taxon>
        <taxon>Leotiomycetes</taxon>
        <taxon>Helotiales</taxon>
        <taxon>Mollisiaceae</taxon>
        <taxon>Phialocephala</taxon>
        <taxon>Phialocephala fortinii species complex</taxon>
    </lineage>
</organism>
<dbReference type="GO" id="GO:0022857">
    <property type="term" value="F:transmembrane transporter activity"/>
    <property type="evidence" value="ECO:0007669"/>
    <property type="project" value="InterPro"/>
</dbReference>
<dbReference type="Gene3D" id="1.20.1250.20">
    <property type="entry name" value="MFS general substrate transporter like domains"/>
    <property type="match status" value="1"/>
</dbReference>
<dbReference type="Proteomes" id="UP000184330">
    <property type="component" value="Unassembled WGS sequence"/>
</dbReference>
<evidence type="ECO:0000256" key="6">
    <source>
        <dbReference type="SAM" id="MobiDB-lite"/>
    </source>
</evidence>
<dbReference type="FunFam" id="1.20.1250.20:FF:000106">
    <property type="entry name" value="MFS transporter, putative"/>
    <property type="match status" value="1"/>
</dbReference>
<feature type="transmembrane region" description="Helical" evidence="7">
    <location>
        <begin position="525"/>
        <end position="545"/>
    </location>
</feature>
<dbReference type="PROSITE" id="PS50850">
    <property type="entry name" value="MFS"/>
    <property type="match status" value="1"/>
</dbReference>
<feature type="transmembrane region" description="Helical" evidence="7">
    <location>
        <begin position="457"/>
        <end position="479"/>
    </location>
</feature>
<gene>
    <name evidence="9" type="ORF">PAC_08746</name>
</gene>
<evidence type="ECO:0000256" key="3">
    <source>
        <dbReference type="ARBA" id="ARBA00022692"/>
    </source>
</evidence>
<feature type="transmembrane region" description="Helical" evidence="7">
    <location>
        <begin position="253"/>
        <end position="274"/>
    </location>
</feature>
<dbReference type="SUPFAM" id="SSF103473">
    <property type="entry name" value="MFS general substrate transporter"/>
    <property type="match status" value="1"/>
</dbReference>
<evidence type="ECO:0000259" key="8">
    <source>
        <dbReference type="PROSITE" id="PS50850"/>
    </source>
</evidence>
<keyword evidence="2" id="KW-0813">Transport</keyword>
<feature type="transmembrane region" description="Helical" evidence="7">
    <location>
        <begin position="491"/>
        <end position="513"/>
    </location>
</feature>
<dbReference type="OrthoDB" id="1935484at2759"/>
<evidence type="ECO:0000256" key="4">
    <source>
        <dbReference type="ARBA" id="ARBA00022989"/>
    </source>
</evidence>
<feature type="domain" description="Major facilitator superfamily (MFS) profile" evidence="8">
    <location>
        <begin position="126"/>
        <end position="585"/>
    </location>
</feature>
<proteinExistence type="predicted"/>
<feature type="transmembrane region" description="Helical" evidence="7">
    <location>
        <begin position="286"/>
        <end position="308"/>
    </location>
</feature>
<keyword evidence="4 7" id="KW-1133">Transmembrane helix</keyword>
<keyword evidence="3 7" id="KW-0812">Transmembrane</keyword>
<evidence type="ECO:0000256" key="2">
    <source>
        <dbReference type="ARBA" id="ARBA00022448"/>
    </source>
</evidence>
<dbReference type="GO" id="GO:0016020">
    <property type="term" value="C:membrane"/>
    <property type="evidence" value="ECO:0007669"/>
    <property type="project" value="UniProtKB-SubCell"/>
</dbReference>